<dbReference type="InterPro" id="IPR042095">
    <property type="entry name" value="SUMF_sf"/>
</dbReference>
<feature type="domain" description="Sulfatase-modifying factor enzyme-like" evidence="1">
    <location>
        <begin position="2"/>
        <end position="64"/>
    </location>
</feature>
<proteinExistence type="predicted"/>
<reference evidence="2 3" key="1">
    <citation type="submission" date="2016-05" db="EMBL/GenBank/DDBJ databases">
        <title>Single-cell genome of chain-forming Candidatus Thiomargarita nelsonii and comparison to other large sulfur-oxidizing bacteria.</title>
        <authorList>
            <person name="Winkel M."/>
            <person name="Salman V."/>
            <person name="Woyke T."/>
            <person name="Schulz-Vogt H."/>
            <person name="Richter M."/>
            <person name="Flood B."/>
            <person name="Bailey J."/>
            <person name="Amann R."/>
            <person name="Mussmann M."/>
        </authorList>
    </citation>
    <scope>NUCLEOTIDE SEQUENCE [LARGE SCALE GENOMIC DNA]</scope>
    <source>
        <strain evidence="2 3">THI036</strain>
    </source>
</reference>
<sequence>MQEWTCSQYEEKYRGKEQVCVNSANRIVRRGGSWADFQQKVRSAARDWEQASKRSKIIGFRVVRE</sequence>
<gene>
    <name evidence="2" type="ORF">THIOM_001998</name>
</gene>
<protein>
    <submittedName>
        <fullName evidence="2">Sulphatase-modifying factor domain protein</fullName>
    </submittedName>
</protein>
<evidence type="ECO:0000259" key="1">
    <source>
        <dbReference type="Pfam" id="PF03781"/>
    </source>
</evidence>
<keyword evidence="3" id="KW-1185">Reference proteome</keyword>
<name>A0A176S2R3_9GAMM</name>
<dbReference type="EMBL" id="LUTY01001102">
    <property type="protein sequence ID" value="OAD22208.1"/>
    <property type="molecule type" value="Genomic_DNA"/>
</dbReference>
<dbReference type="Pfam" id="PF03781">
    <property type="entry name" value="FGE-sulfatase"/>
    <property type="match status" value="1"/>
</dbReference>
<evidence type="ECO:0000313" key="3">
    <source>
        <dbReference type="Proteomes" id="UP000076962"/>
    </source>
</evidence>
<dbReference type="InterPro" id="IPR005532">
    <property type="entry name" value="SUMF_dom"/>
</dbReference>
<dbReference type="InterPro" id="IPR016187">
    <property type="entry name" value="CTDL_fold"/>
</dbReference>
<dbReference type="SUPFAM" id="SSF56436">
    <property type="entry name" value="C-type lectin-like"/>
    <property type="match status" value="1"/>
</dbReference>
<organism evidence="2 3">
    <name type="scientific">Candidatus Thiomargarita nelsonii</name>
    <dbReference type="NCBI Taxonomy" id="1003181"/>
    <lineage>
        <taxon>Bacteria</taxon>
        <taxon>Pseudomonadati</taxon>
        <taxon>Pseudomonadota</taxon>
        <taxon>Gammaproteobacteria</taxon>
        <taxon>Thiotrichales</taxon>
        <taxon>Thiotrichaceae</taxon>
        <taxon>Thiomargarita</taxon>
    </lineage>
</organism>
<comment type="caution">
    <text evidence="2">The sequence shown here is derived from an EMBL/GenBank/DDBJ whole genome shotgun (WGS) entry which is preliminary data.</text>
</comment>
<dbReference type="Proteomes" id="UP000076962">
    <property type="component" value="Unassembled WGS sequence"/>
</dbReference>
<dbReference type="Gene3D" id="3.90.1580.10">
    <property type="entry name" value="paralog of FGE (formylglycine-generating enzyme)"/>
    <property type="match status" value="1"/>
</dbReference>
<accession>A0A176S2R3</accession>
<evidence type="ECO:0000313" key="2">
    <source>
        <dbReference type="EMBL" id="OAD22208.1"/>
    </source>
</evidence>
<dbReference type="AlphaFoldDB" id="A0A176S2R3"/>